<organism evidence="2 4">
    <name type="scientific">Methylobacterium phyllosphaerae</name>
    <dbReference type="NCBI Taxonomy" id="418223"/>
    <lineage>
        <taxon>Bacteria</taxon>
        <taxon>Pseudomonadati</taxon>
        <taxon>Pseudomonadota</taxon>
        <taxon>Alphaproteobacteria</taxon>
        <taxon>Hyphomicrobiales</taxon>
        <taxon>Methylobacteriaceae</taxon>
        <taxon>Methylobacterium</taxon>
    </lineage>
</organism>
<evidence type="ECO:0000313" key="3">
    <source>
        <dbReference type="Proteomes" id="UP000185487"/>
    </source>
</evidence>
<dbReference type="AlphaFoldDB" id="A0AAE8HNB6"/>
<accession>A0AAE8HNB6</accession>
<dbReference type="Proteomes" id="UP000185487">
    <property type="component" value="Chromosome"/>
</dbReference>
<dbReference type="Gene3D" id="1.10.10.10">
    <property type="entry name" value="Winged helix-like DNA-binding domain superfamily/Winged helix DNA-binding domain"/>
    <property type="match status" value="1"/>
</dbReference>
<reference evidence="2 4" key="2">
    <citation type="submission" date="2016-10" db="EMBL/GenBank/DDBJ databases">
        <authorList>
            <person name="Varghese N."/>
            <person name="Submissions S."/>
        </authorList>
    </citation>
    <scope>NUCLEOTIDE SEQUENCE [LARGE SCALE GENOMIC DNA]</scope>
    <source>
        <strain evidence="2 4">CBMB27</strain>
    </source>
</reference>
<keyword evidence="3" id="KW-1185">Reference proteome</keyword>
<dbReference type="KEGG" id="mphy:MCBMB27_01725"/>
<dbReference type="Proteomes" id="UP000199140">
    <property type="component" value="Unassembled WGS sequence"/>
</dbReference>
<name>A0AAE8HNB6_9HYPH</name>
<dbReference type="SUPFAM" id="SSF46785">
    <property type="entry name" value="Winged helix' DNA-binding domain"/>
    <property type="match status" value="1"/>
</dbReference>
<evidence type="ECO:0000313" key="2">
    <source>
        <dbReference type="EMBL" id="SFG32426.1"/>
    </source>
</evidence>
<dbReference type="EMBL" id="FOPK01000002">
    <property type="protein sequence ID" value="SFG32426.1"/>
    <property type="molecule type" value="Genomic_DNA"/>
</dbReference>
<dbReference type="Pfam" id="PF25212">
    <property type="entry name" value="HVO_A0114"/>
    <property type="match status" value="1"/>
</dbReference>
<protein>
    <submittedName>
        <fullName evidence="2">Predicted transcriptional regulator</fullName>
    </submittedName>
</protein>
<sequence length="114" mass="12554">MRTVTIGVSSVEEASARVLAAFRGEKRGAFISFPSVEGLWTVLTPRRWALIRALAGQEPMSLRAVARLLDRDVKNIHADVHALLNAGILDRTDDERIVFPYDAVHVDFTIGKAA</sequence>
<dbReference type="InterPro" id="IPR036390">
    <property type="entry name" value="WH_DNA-bd_sf"/>
</dbReference>
<gene>
    <name evidence="1" type="ORF">MCBMB27_01725</name>
    <name evidence="2" type="ORF">SAMN05192567_102102</name>
</gene>
<evidence type="ECO:0000313" key="4">
    <source>
        <dbReference type="Proteomes" id="UP000199140"/>
    </source>
</evidence>
<dbReference type="InterPro" id="IPR036388">
    <property type="entry name" value="WH-like_DNA-bd_sf"/>
</dbReference>
<reference evidence="1 3" key="1">
    <citation type="submission" date="2016-04" db="EMBL/GenBank/DDBJ databases">
        <title>Complete genome sequencing and analysis of CBMB27, Methylobacterium phyllosphaerae isolated from leaf tissues of rice (Oryza sativa L.).</title>
        <authorList>
            <person name="Lee Y."/>
            <person name="Hwangbo K."/>
            <person name="Chung H."/>
            <person name="Yoo J."/>
            <person name="Kim K.Y."/>
            <person name="Sa T.M."/>
            <person name="Um Y."/>
            <person name="Madhaiyan M."/>
        </authorList>
    </citation>
    <scope>NUCLEOTIDE SEQUENCE [LARGE SCALE GENOMIC DNA]</scope>
    <source>
        <strain evidence="1 3">CBMB27</strain>
    </source>
</reference>
<evidence type="ECO:0000313" key="1">
    <source>
        <dbReference type="EMBL" id="APT31016.1"/>
    </source>
</evidence>
<dbReference type="EMBL" id="CP015367">
    <property type="protein sequence ID" value="APT31016.1"/>
    <property type="molecule type" value="Genomic_DNA"/>
</dbReference>
<dbReference type="RefSeq" id="WP_043384355.1">
    <property type="nucleotide sequence ID" value="NZ_CP015367.1"/>
</dbReference>
<proteinExistence type="predicted"/>